<dbReference type="AlphaFoldDB" id="A0A3B0Z4Q9"/>
<protein>
    <submittedName>
        <fullName evidence="1">Uncharacterized protein</fullName>
    </submittedName>
</protein>
<sequence length="50" mass="5865">MFSVKNKGHNTQLKILEQYPYIFLHVPLDFGIRRNDDVCGMLWKEGQARG</sequence>
<dbReference type="EMBL" id="UOFP01000021">
    <property type="protein sequence ID" value="VAW84020.1"/>
    <property type="molecule type" value="Genomic_DNA"/>
</dbReference>
<name>A0A3B0Z4Q9_9ZZZZ</name>
<evidence type="ECO:0000313" key="1">
    <source>
        <dbReference type="EMBL" id="VAW84020.1"/>
    </source>
</evidence>
<organism evidence="1">
    <name type="scientific">hydrothermal vent metagenome</name>
    <dbReference type="NCBI Taxonomy" id="652676"/>
    <lineage>
        <taxon>unclassified sequences</taxon>
        <taxon>metagenomes</taxon>
        <taxon>ecological metagenomes</taxon>
    </lineage>
</organism>
<accession>A0A3B0Z4Q9</accession>
<proteinExistence type="predicted"/>
<reference evidence="1" key="1">
    <citation type="submission" date="2018-06" db="EMBL/GenBank/DDBJ databases">
        <authorList>
            <person name="Zhirakovskaya E."/>
        </authorList>
    </citation>
    <scope>NUCLEOTIDE SEQUENCE</scope>
</reference>
<gene>
    <name evidence="1" type="ORF">MNBD_GAMMA18-221</name>
</gene>